<name>A0A0P6WZL1_9CHLR</name>
<evidence type="ECO:0000313" key="4">
    <source>
        <dbReference type="Proteomes" id="UP000050417"/>
    </source>
</evidence>
<evidence type="ECO:0000313" key="3">
    <source>
        <dbReference type="EMBL" id="KPL72272.1"/>
    </source>
</evidence>
<feature type="domain" description="GNAT-like C-terminal" evidence="2">
    <location>
        <begin position="274"/>
        <end position="432"/>
    </location>
</feature>
<gene>
    <name evidence="3" type="ORF">ADN00_15770</name>
</gene>
<dbReference type="RefSeq" id="WP_075063991.1">
    <property type="nucleotide sequence ID" value="NZ_LGCL01000039.1"/>
</dbReference>
<organism evidence="3 4">
    <name type="scientific">Ornatilinea apprima</name>
    <dbReference type="NCBI Taxonomy" id="1134406"/>
    <lineage>
        <taxon>Bacteria</taxon>
        <taxon>Bacillati</taxon>
        <taxon>Chloroflexota</taxon>
        <taxon>Anaerolineae</taxon>
        <taxon>Anaerolineales</taxon>
        <taxon>Anaerolineaceae</taxon>
        <taxon>Ornatilinea</taxon>
    </lineage>
</organism>
<comment type="caution">
    <text evidence="3">The sequence shown here is derived from an EMBL/GenBank/DDBJ whole genome shotgun (WGS) entry which is preliminary data.</text>
</comment>
<dbReference type="Proteomes" id="UP000050417">
    <property type="component" value="Unassembled WGS sequence"/>
</dbReference>
<sequence>MFIGAINSDVRKFLASLTPVLKDKKIIVGCSGNFTSEAVLTQVVQPKGIFSNDVSLYSGCAGAYLTDQEFRLQIKDEGFEWLAPYLKSTADKLSVVMILLDMLQFEKLDNIHRKRMWQNYLANFDTLFEKTNARISVARIKIDGYYAGDVYDHFCQNDHSDSVFMCYAPTYAGGYERMYKRLGQIFEWDEPSYTMLDDAARDRLLDWMRKRQYVWYDDRIIPGLDPIMVQKSGRARAVYIYSNITEKPVYLRDKLLTGLPKLRLANLHTEITANSTVKLVPIKTSDLARFKNAFLGKNILFGQGTWAFAVMVDDQTVGFIEFAKEKFGHSGLYINSDFAIPGTRYKRLSKLVVSLAVSGETRKMMERINMLRLKSLSTTAFTERPVSMKYRGVLNLVKRGVAPDGKHYLNYEGEFNQLTWKEVLHEWLTKHGSTTS</sequence>
<evidence type="ECO:0000259" key="1">
    <source>
        <dbReference type="Pfam" id="PF22555"/>
    </source>
</evidence>
<dbReference type="OrthoDB" id="2986065at2"/>
<dbReference type="Pfam" id="PF22559">
    <property type="entry name" value="GNAT-phage-like"/>
    <property type="match status" value="1"/>
</dbReference>
<protein>
    <submittedName>
        <fullName evidence="3">Uncharacterized protein</fullName>
    </submittedName>
</protein>
<reference evidence="3 4" key="1">
    <citation type="submission" date="2015-07" db="EMBL/GenBank/DDBJ databases">
        <title>Genome sequence of Ornatilinea apprima DSM 23815.</title>
        <authorList>
            <person name="Hemp J."/>
            <person name="Ward L.M."/>
            <person name="Pace L.A."/>
            <person name="Fischer W.W."/>
        </authorList>
    </citation>
    <scope>NUCLEOTIDE SEQUENCE [LARGE SCALE GENOMIC DNA]</scope>
    <source>
        <strain evidence="3 4">P3M-1</strain>
    </source>
</reference>
<accession>A0A0P6WZL1</accession>
<evidence type="ECO:0000259" key="2">
    <source>
        <dbReference type="Pfam" id="PF22559"/>
    </source>
</evidence>
<dbReference type="AlphaFoldDB" id="A0A0P6WZL1"/>
<dbReference type="STRING" id="1134406.ADN00_15770"/>
<keyword evidence="4" id="KW-1185">Reference proteome</keyword>
<proteinExistence type="predicted"/>
<dbReference type="EMBL" id="LGCL01000039">
    <property type="protein sequence ID" value="KPL72272.1"/>
    <property type="molecule type" value="Genomic_DNA"/>
</dbReference>
<dbReference type="InterPro" id="IPR054341">
    <property type="entry name" value="GNAT-like_N"/>
</dbReference>
<dbReference type="Pfam" id="PF22555">
    <property type="entry name" value="DAM-like-phage1"/>
    <property type="match status" value="1"/>
</dbReference>
<feature type="domain" description="GNAT-like N-terminal" evidence="1">
    <location>
        <begin position="2"/>
        <end position="261"/>
    </location>
</feature>
<dbReference type="InterPro" id="IPR054340">
    <property type="entry name" value="GNAT-like_C_phage-like"/>
</dbReference>